<feature type="active site" description="Charge relay system" evidence="6">
    <location>
        <position position="223"/>
    </location>
</feature>
<dbReference type="GO" id="GO:0018738">
    <property type="term" value="F:S-formylglutathione hydrolase activity"/>
    <property type="evidence" value="ECO:0007669"/>
    <property type="project" value="UniProtKB-UniRule"/>
</dbReference>
<reference evidence="8 9" key="2">
    <citation type="submission" date="2011-10" db="EMBL/GenBank/DDBJ databases">
        <title>The Genome Sequence of Simonsiella muelleri ATCC 29453.</title>
        <authorList>
            <consortium name="The Broad Institute Genome Sequencing Platform"/>
            <consortium name="The Broad Institute Genome Sequencing Center for Infectious Disease"/>
            <person name="Earl A."/>
            <person name="Ward D."/>
            <person name="Feldgarden M."/>
            <person name="Gevers D."/>
            <person name="Izard J."/>
            <person name="Baranova O.V."/>
            <person name="Blanton J.M."/>
            <person name="Tanner A.C."/>
            <person name="Dewhirst F."/>
            <person name="Young S.K."/>
            <person name="Zeng Q."/>
            <person name="Gargeya S."/>
            <person name="Fitzgerald M."/>
            <person name="Haas B."/>
            <person name="Abouelleil A."/>
            <person name="Alvarado L."/>
            <person name="Arachchi H.M."/>
            <person name="Berlin A."/>
            <person name="Brown A."/>
            <person name="Chapman S.B."/>
            <person name="Chen Z."/>
            <person name="Dunbar C."/>
            <person name="Freedman E."/>
            <person name="Gearin G."/>
            <person name="Goldberg J."/>
            <person name="Griggs A."/>
            <person name="Gujja S."/>
            <person name="Heiman D."/>
            <person name="Howarth C."/>
            <person name="Larson L."/>
            <person name="Lui A."/>
            <person name="MacDonald P.J.P."/>
            <person name="Montmayeur A."/>
            <person name="Murphy C."/>
            <person name="Neiman D."/>
            <person name="Pearson M."/>
            <person name="Priest M."/>
            <person name="Roberts A."/>
            <person name="Saif S."/>
            <person name="Shea T."/>
            <person name="Shenoy N."/>
            <person name="Sisk P."/>
            <person name="Stolte C."/>
            <person name="Sykes S."/>
            <person name="Wortman J."/>
            <person name="Nusbaum C."/>
            <person name="Birren B."/>
        </authorList>
    </citation>
    <scope>NUCLEOTIDE SEQUENCE [LARGE SCALE GENOMIC DNA]</scope>
    <source>
        <strain evidence="8 9">ATCC 29453</strain>
    </source>
</reference>
<feature type="active site" description="Charge relay system" evidence="6">
    <location>
        <position position="147"/>
    </location>
</feature>
<dbReference type="EMBL" id="ADCY02000011">
    <property type="protein sequence ID" value="EFG31404.1"/>
    <property type="molecule type" value="Genomic_DNA"/>
</dbReference>
<evidence type="ECO:0000313" key="8">
    <source>
        <dbReference type="EMBL" id="EFG31404.1"/>
    </source>
</evidence>
<comment type="similarity">
    <text evidence="1 7">Belongs to the esterase D family.</text>
</comment>
<evidence type="ECO:0000256" key="7">
    <source>
        <dbReference type="RuleBase" id="RU363068"/>
    </source>
</evidence>
<dbReference type="Gene3D" id="3.40.50.1820">
    <property type="entry name" value="alpha/beta hydrolase"/>
    <property type="match status" value="1"/>
</dbReference>
<dbReference type="HOGENOM" id="CLU_056472_0_0_4"/>
<dbReference type="GO" id="GO:0005829">
    <property type="term" value="C:cytosol"/>
    <property type="evidence" value="ECO:0007669"/>
    <property type="project" value="TreeGrafter"/>
</dbReference>
<dbReference type="SUPFAM" id="SSF53474">
    <property type="entry name" value="alpha/beta-Hydrolases"/>
    <property type="match status" value="1"/>
</dbReference>
<dbReference type="Pfam" id="PF00756">
    <property type="entry name" value="Esterase"/>
    <property type="match status" value="1"/>
</dbReference>
<dbReference type="NCBIfam" id="TIGR02821">
    <property type="entry name" value="fghA_ester_D"/>
    <property type="match status" value="1"/>
</dbReference>
<dbReference type="InterPro" id="IPR029058">
    <property type="entry name" value="AB_hydrolase_fold"/>
</dbReference>
<evidence type="ECO:0000256" key="4">
    <source>
        <dbReference type="ARBA" id="ARBA00047590"/>
    </source>
</evidence>
<dbReference type="eggNOG" id="COG0627">
    <property type="taxonomic scope" value="Bacteria"/>
</dbReference>
<dbReference type="EC" id="3.1.2.12" evidence="5 7"/>
<evidence type="ECO:0000256" key="2">
    <source>
        <dbReference type="ARBA" id="ARBA00022487"/>
    </source>
</evidence>
<comment type="caution">
    <text evidence="8">The sequence shown here is derived from an EMBL/GenBank/DDBJ whole genome shotgun (WGS) entry which is preliminary data.</text>
</comment>
<dbReference type="InterPro" id="IPR000801">
    <property type="entry name" value="Esterase-like"/>
</dbReference>
<keyword evidence="3 7" id="KW-0378">Hydrolase</keyword>
<feature type="active site" description="Charge relay system" evidence="6">
    <location>
        <position position="256"/>
    </location>
</feature>
<keyword evidence="2 7" id="KW-0719">Serine esterase</keyword>
<comment type="catalytic activity">
    <reaction evidence="4 7">
        <text>S-formylglutathione + H2O = formate + glutathione + H(+)</text>
        <dbReference type="Rhea" id="RHEA:14961"/>
        <dbReference type="ChEBI" id="CHEBI:15377"/>
        <dbReference type="ChEBI" id="CHEBI:15378"/>
        <dbReference type="ChEBI" id="CHEBI:15740"/>
        <dbReference type="ChEBI" id="CHEBI:57688"/>
        <dbReference type="ChEBI" id="CHEBI:57925"/>
        <dbReference type="EC" id="3.1.2.12"/>
    </reaction>
</comment>
<dbReference type="FunFam" id="3.40.50.1820:FF:000002">
    <property type="entry name" value="S-formylglutathione hydrolase"/>
    <property type="match status" value="1"/>
</dbReference>
<keyword evidence="9" id="KW-1185">Reference proteome</keyword>
<evidence type="ECO:0000256" key="5">
    <source>
        <dbReference type="NCBIfam" id="TIGR02821"/>
    </source>
</evidence>
<dbReference type="GO" id="GO:0052689">
    <property type="term" value="F:carboxylic ester hydrolase activity"/>
    <property type="evidence" value="ECO:0007669"/>
    <property type="project" value="UniProtKB-KW"/>
</dbReference>
<dbReference type="GO" id="GO:0046294">
    <property type="term" value="P:formaldehyde catabolic process"/>
    <property type="evidence" value="ECO:0007669"/>
    <property type="project" value="InterPro"/>
</dbReference>
<dbReference type="RefSeq" id="WP_002641457.1">
    <property type="nucleotide sequence ID" value="NZ_CP019448.1"/>
</dbReference>
<dbReference type="OrthoDB" id="9782200at2"/>
<dbReference type="STRING" id="641147.HMPREF9021_00673"/>
<proteinExistence type="inferred from homology"/>
<reference evidence="8 9" key="1">
    <citation type="submission" date="2010-03" db="EMBL/GenBank/DDBJ databases">
        <authorList>
            <consortium name="The Broad Institute Genome Sequencing Platform"/>
            <person name="Ward D."/>
            <person name="Earl A."/>
            <person name="Feldgarden M."/>
            <person name="Gevers D."/>
            <person name="Young S."/>
            <person name="Zeng Q."/>
            <person name="Koehrsen M."/>
            <person name="Alvarado L."/>
            <person name="Berlin A.M."/>
            <person name="Borenstein D."/>
            <person name="Chapman S.B."/>
            <person name="Chen Z."/>
            <person name="Engels R."/>
            <person name="Freedman E."/>
            <person name="Gellesch M."/>
            <person name="Goldberg J."/>
            <person name="Griggs A."/>
            <person name="Gujja S."/>
            <person name="Heilman E.R."/>
            <person name="Heiman D.I."/>
            <person name="Hepburn T.A."/>
            <person name="Howarth C."/>
            <person name="Jen D."/>
            <person name="Larson L."/>
            <person name="Mehta T."/>
            <person name="Park D."/>
            <person name="Pearson M."/>
            <person name="Richards J."/>
            <person name="Roberts A."/>
            <person name="Saif S."/>
            <person name="Shea T.D."/>
            <person name="Shenoy N."/>
            <person name="Sisk P."/>
            <person name="Stolte C."/>
            <person name="Sykes S.N."/>
            <person name="Walk T."/>
            <person name="White J."/>
            <person name="Yandava C."/>
            <person name="Izard J."/>
            <person name="Baranova O.V."/>
            <person name="Blanton J.M."/>
            <person name="Tanner A.C."/>
            <person name="Dewhirst F."/>
            <person name="Haas B."/>
            <person name="Nusbaum C."/>
            <person name="Birren B."/>
        </authorList>
    </citation>
    <scope>NUCLEOTIDE SEQUENCE [LARGE SCALE GENOMIC DNA]</scope>
    <source>
        <strain evidence="8 9">ATCC 29453</strain>
    </source>
</reference>
<dbReference type="PANTHER" id="PTHR10061:SF1">
    <property type="entry name" value="S-FORMYLGLUTATHIONE HYDROLASE YEIG"/>
    <property type="match status" value="1"/>
</dbReference>
<protein>
    <recommendedName>
        <fullName evidence="5 7">S-formylglutathione hydrolase</fullName>
        <ecNumber evidence="5 7">3.1.2.12</ecNumber>
    </recommendedName>
</protein>
<name>V9HLZ7_9NEIS</name>
<dbReference type="KEGG" id="smur:BWP33_09910"/>
<evidence type="ECO:0000256" key="1">
    <source>
        <dbReference type="ARBA" id="ARBA00005622"/>
    </source>
</evidence>
<sequence length="282" mass="31704">MLTLLNEYKHFNGAHRRYRHFSQSNQCDMIFAIYLPPRALSGSRVPVLYWLSGLTCTDENFATKAGAQRYAAEHGIAIVMPDTSPRGDDVPNQNAINIGHGAGFYVNATQEPWAKNYHMYDYIVNELPDLIEQNFPVNQTRSIAGHSMGGHGALQIAIKNPERYQSVSAFAPIVSPSDSAWGQAAFREYLGKDTAAWKTYDSVTLLREAETLLPCKIDQGTADEFYPRELQPEKLAQVAAERGFALELNMREGYDHSYYFVSTFIGEHIAFHAKYLAVLQKV</sequence>
<dbReference type="Proteomes" id="UP000017813">
    <property type="component" value="Unassembled WGS sequence"/>
</dbReference>
<dbReference type="InterPro" id="IPR014186">
    <property type="entry name" value="S-formylglutathione_hydrol"/>
</dbReference>
<organism evidence="8 9">
    <name type="scientific">Simonsiella muelleri ATCC 29453</name>
    <dbReference type="NCBI Taxonomy" id="641147"/>
    <lineage>
        <taxon>Bacteria</taxon>
        <taxon>Pseudomonadati</taxon>
        <taxon>Pseudomonadota</taxon>
        <taxon>Betaproteobacteria</taxon>
        <taxon>Neisseriales</taxon>
        <taxon>Neisseriaceae</taxon>
        <taxon>Simonsiella</taxon>
    </lineage>
</organism>
<gene>
    <name evidence="8" type="ORF">HMPREF9021_00673</name>
</gene>
<comment type="function">
    <text evidence="7">Serine hydrolase involved in the detoxification of formaldehyde.</text>
</comment>
<dbReference type="AlphaFoldDB" id="V9HLZ7"/>
<evidence type="ECO:0000256" key="3">
    <source>
        <dbReference type="ARBA" id="ARBA00022801"/>
    </source>
</evidence>
<dbReference type="PANTHER" id="PTHR10061">
    <property type="entry name" value="S-FORMYLGLUTATHIONE HYDROLASE"/>
    <property type="match status" value="1"/>
</dbReference>
<evidence type="ECO:0000313" key="9">
    <source>
        <dbReference type="Proteomes" id="UP000017813"/>
    </source>
</evidence>
<accession>V9HLZ7</accession>
<evidence type="ECO:0000256" key="6">
    <source>
        <dbReference type="PIRSR" id="PIRSR614186-1"/>
    </source>
</evidence>